<sequence length="201" mass="20915">MPNHMDRGPHTGLEPGTLASDMTPAQLKSVLSNFDFDELLRIQLPPASGIRNAAVFDLQDLLPVGASSKPFASRFSGKPEQLRVLADIFSASSAPAGTVPREASEGLPLGGATYTVSGPRGGQFPLEVAVLHGKKDGGGGDGDGEDDVLFASVTASVLVLVQADPAVADAQQRARADSAEAASVAREKDTVWTSIRVRLRA</sequence>
<dbReference type="Proteomes" id="UP001176521">
    <property type="component" value="Unassembled WGS sequence"/>
</dbReference>
<dbReference type="AlphaFoldDB" id="A0AAN6GBS2"/>
<evidence type="ECO:0000313" key="2">
    <source>
        <dbReference type="EMBL" id="KAK0528072.1"/>
    </source>
</evidence>
<accession>A0AAN6GBS2</accession>
<organism evidence="2 3">
    <name type="scientific">Tilletia horrida</name>
    <dbReference type="NCBI Taxonomy" id="155126"/>
    <lineage>
        <taxon>Eukaryota</taxon>
        <taxon>Fungi</taxon>
        <taxon>Dikarya</taxon>
        <taxon>Basidiomycota</taxon>
        <taxon>Ustilaginomycotina</taxon>
        <taxon>Exobasidiomycetes</taxon>
        <taxon>Tilletiales</taxon>
        <taxon>Tilletiaceae</taxon>
        <taxon>Tilletia</taxon>
    </lineage>
</organism>
<keyword evidence="3" id="KW-1185">Reference proteome</keyword>
<gene>
    <name evidence="2" type="ORF">OC842_004665</name>
</gene>
<protein>
    <submittedName>
        <fullName evidence="2">Uncharacterized protein</fullName>
    </submittedName>
</protein>
<evidence type="ECO:0000256" key="1">
    <source>
        <dbReference type="SAM" id="MobiDB-lite"/>
    </source>
</evidence>
<evidence type="ECO:0000313" key="3">
    <source>
        <dbReference type="Proteomes" id="UP001176521"/>
    </source>
</evidence>
<feature type="region of interest" description="Disordered" evidence="1">
    <location>
        <begin position="1"/>
        <end position="20"/>
    </location>
</feature>
<proteinExistence type="predicted"/>
<name>A0AAN6GBS2_9BASI</name>
<reference evidence="2" key="1">
    <citation type="journal article" date="2023" name="PhytoFront">
        <title>Draft Genome Resources of Seven Strains of Tilletia horrida, Causal Agent of Kernel Smut of Rice.</title>
        <authorList>
            <person name="Khanal S."/>
            <person name="Antony Babu S."/>
            <person name="Zhou X.G."/>
        </authorList>
    </citation>
    <scope>NUCLEOTIDE SEQUENCE</scope>
    <source>
        <strain evidence="2">TX3</strain>
    </source>
</reference>
<dbReference type="EMBL" id="JAPDMQ010000286">
    <property type="protein sequence ID" value="KAK0528072.1"/>
    <property type="molecule type" value="Genomic_DNA"/>
</dbReference>
<comment type="caution">
    <text evidence="2">The sequence shown here is derived from an EMBL/GenBank/DDBJ whole genome shotgun (WGS) entry which is preliminary data.</text>
</comment>